<reference evidence="2 3" key="1">
    <citation type="submission" date="2019-08" db="EMBL/GenBank/DDBJ databases">
        <authorList>
            <person name="Alioto T."/>
            <person name="Alioto T."/>
            <person name="Gomez Garrido J."/>
        </authorList>
    </citation>
    <scope>NUCLEOTIDE SEQUENCE [LARGE SCALE GENOMIC DNA]</scope>
</reference>
<evidence type="ECO:0000313" key="3">
    <source>
        <dbReference type="Proteomes" id="UP000325440"/>
    </source>
</evidence>
<dbReference type="Proteomes" id="UP000325440">
    <property type="component" value="Unassembled WGS sequence"/>
</dbReference>
<feature type="compositionally biased region" description="Basic residues" evidence="1">
    <location>
        <begin position="39"/>
        <end position="51"/>
    </location>
</feature>
<evidence type="ECO:0000313" key="2">
    <source>
        <dbReference type="EMBL" id="VVC40167.1"/>
    </source>
</evidence>
<gene>
    <name evidence="2" type="ORF">CINCED_3A000678</name>
</gene>
<feature type="compositionally biased region" description="Basic residues" evidence="1">
    <location>
        <begin position="1"/>
        <end position="12"/>
    </location>
</feature>
<feature type="region of interest" description="Disordered" evidence="1">
    <location>
        <begin position="1"/>
        <end position="57"/>
    </location>
</feature>
<sequence>MGIVIHRQKRQNNSKEDSNLILTLKRRQPRPAEQYQRKLSGHRPGKLKHRMEHPTGV</sequence>
<keyword evidence="3" id="KW-1185">Reference proteome</keyword>
<proteinExistence type="predicted"/>
<evidence type="ECO:0000256" key="1">
    <source>
        <dbReference type="SAM" id="MobiDB-lite"/>
    </source>
</evidence>
<protein>
    <submittedName>
        <fullName evidence="2">Uncharacterized protein</fullName>
    </submittedName>
</protein>
<name>A0A5E4N943_9HEMI</name>
<organism evidence="2 3">
    <name type="scientific">Cinara cedri</name>
    <dbReference type="NCBI Taxonomy" id="506608"/>
    <lineage>
        <taxon>Eukaryota</taxon>
        <taxon>Metazoa</taxon>
        <taxon>Ecdysozoa</taxon>
        <taxon>Arthropoda</taxon>
        <taxon>Hexapoda</taxon>
        <taxon>Insecta</taxon>
        <taxon>Pterygota</taxon>
        <taxon>Neoptera</taxon>
        <taxon>Paraneoptera</taxon>
        <taxon>Hemiptera</taxon>
        <taxon>Sternorrhyncha</taxon>
        <taxon>Aphidomorpha</taxon>
        <taxon>Aphidoidea</taxon>
        <taxon>Aphididae</taxon>
        <taxon>Lachninae</taxon>
        <taxon>Cinara</taxon>
    </lineage>
</organism>
<dbReference type="AlphaFoldDB" id="A0A5E4N943"/>
<accession>A0A5E4N943</accession>
<dbReference type="EMBL" id="CABPRJ010001901">
    <property type="protein sequence ID" value="VVC40167.1"/>
    <property type="molecule type" value="Genomic_DNA"/>
</dbReference>